<keyword evidence="3" id="KW-1185">Reference proteome</keyword>
<evidence type="ECO:0000256" key="1">
    <source>
        <dbReference type="SAM" id="MobiDB-lite"/>
    </source>
</evidence>
<proteinExistence type="predicted"/>
<reference evidence="3" key="1">
    <citation type="journal article" date="2019" name="Int. J. Syst. Evol. Microbiol.">
        <title>The Global Catalogue of Microorganisms (GCM) 10K type strain sequencing project: providing services to taxonomists for standard genome sequencing and annotation.</title>
        <authorList>
            <consortium name="The Broad Institute Genomics Platform"/>
            <consortium name="The Broad Institute Genome Sequencing Center for Infectious Disease"/>
            <person name="Wu L."/>
            <person name="Ma J."/>
        </authorList>
    </citation>
    <scope>NUCLEOTIDE SEQUENCE [LARGE SCALE GENOMIC DNA]</scope>
    <source>
        <strain evidence="3">JCM 16578</strain>
    </source>
</reference>
<protein>
    <submittedName>
        <fullName evidence="2">Uncharacterized protein</fullName>
    </submittedName>
</protein>
<sequence>MNVMLSTTSAGRPAEAVRRPYVGHRSPGGDGEPGRWCGPVTVAGSGHRPEVFGAGGHRGAGARHEAPRRGPRGSEADAAAPGRTGGHRTRPVPDAARPAVAHHEEGTG</sequence>
<dbReference type="EMBL" id="BAAAZA010000027">
    <property type="protein sequence ID" value="GAA3890896.1"/>
    <property type="molecule type" value="Genomic_DNA"/>
</dbReference>
<evidence type="ECO:0000313" key="3">
    <source>
        <dbReference type="Proteomes" id="UP001501563"/>
    </source>
</evidence>
<dbReference type="Proteomes" id="UP001501563">
    <property type="component" value="Unassembled WGS sequence"/>
</dbReference>
<organism evidence="2 3">
    <name type="scientific">Streptomyces lannensis</name>
    <dbReference type="NCBI Taxonomy" id="766498"/>
    <lineage>
        <taxon>Bacteria</taxon>
        <taxon>Bacillati</taxon>
        <taxon>Actinomycetota</taxon>
        <taxon>Actinomycetes</taxon>
        <taxon>Kitasatosporales</taxon>
        <taxon>Streptomycetaceae</taxon>
        <taxon>Streptomyces</taxon>
    </lineage>
</organism>
<comment type="caution">
    <text evidence="2">The sequence shown here is derived from an EMBL/GenBank/DDBJ whole genome shotgun (WGS) entry which is preliminary data.</text>
</comment>
<name>A0ABP7KZQ5_9ACTN</name>
<feature type="region of interest" description="Disordered" evidence="1">
    <location>
        <begin position="1"/>
        <end position="108"/>
    </location>
</feature>
<feature type="compositionally biased region" description="Basic and acidic residues" evidence="1">
    <location>
        <begin position="62"/>
        <end position="75"/>
    </location>
</feature>
<feature type="compositionally biased region" description="Polar residues" evidence="1">
    <location>
        <begin position="1"/>
        <end position="10"/>
    </location>
</feature>
<evidence type="ECO:0000313" key="2">
    <source>
        <dbReference type="EMBL" id="GAA3890896.1"/>
    </source>
</evidence>
<accession>A0ABP7KZQ5</accession>
<gene>
    <name evidence="2" type="ORF">GCM10022207_68060</name>
</gene>
<dbReference type="RefSeq" id="WP_345553098.1">
    <property type="nucleotide sequence ID" value="NZ_BAAAZA010000027.1"/>
</dbReference>